<dbReference type="RefSeq" id="WP_178051769.1">
    <property type="nucleotide sequence ID" value="NZ_JACOPH010000007.1"/>
</dbReference>
<protein>
    <submittedName>
        <fullName evidence="2">Uncharacterized protein</fullName>
    </submittedName>
</protein>
<keyword evidence="1" id="KW-0472">Membrane</keyword>
<evidence type="ECO:0000313" key="2">
    <source>
        <dbReference type="EMBL" id="MBC5714469.1"/>
    </source>
</evidence>
<sequence>MNEIMEEYGSMLIGVPFGLLIIGLAVRLIFVGESLGKVLFVLGNMAC</sequence>
<dbReference type="EMBL" id="JACOPH010000007">
    <property type="protein sequence ID" value="MBC5714469.1"/>
    <property type="molecule type" value="Genomic_DNA"/>
</dbReference>
<gene>
    <name evidence="2" type="ORF">H8S17_09640</name>
</gene>
<evidence type="ECO:0000256" key="1">
    <source>
        <dbReference type="SAM" id="Phobius"/>
    </source>
</evidence>
<reference evidence="2" key="1">
    <citation type="submission" date="2020-08" db="EMBL/GenBank/DDBJ databases">
        <title>Genome public.</title>
        <authorList>
            <person name="Liu C."/>
            <person name="Sun Q."/>
        </authorList>
    </citation>
    <scope>NUCLEOTIDE SEQUENCE</scope>
    <source>
        <strain evidence="2">BX1005</strain>
    </source>
</reference>
<keyword evidence="1" id="KW-1133">Transmembrane helix</keyword>
<dbReference type="AlphaFoldDB" id="A0A923LR03"/>
<keyword evidence="1" id="KW-0812">Transmembrane</keyword>
<dbReference type="Proteomes" id="UP000606720">
    <property type="component" value="Unassembled WGS sequence"/>
</dbReference>
<feature type="transmembrane region" description="Helical" evidence="1">
    <location>
        <begin position="12"/>
        <end position="30"/>
    </location>
</feature>
<accession>A0A923LR03</accession>
<keyword evidence="3" id="KW-1185">Reference proteome</keyword>
<organism evidence="2 3">
    <name type="scientific">Roseburia zhanii</name>
    <dbReference type="NCBI Taxonomy" id="2763064"/>
    <lineage>
        <taxon>Bacteria</taxon>
        <taxon>Bacillati</taxon>
        <taxon>Bacillota</taxon>
        <taxon>Clostridia</taxon>
        <taxon>Lachnospirales</taxon>
        <taxon>Lachnospiraceae</taxon>
        <taxon>Roseburia</taxon>
    </lineage>
</organism>
<proteinExistence type="predicted"/>
<comment type="caution">
    <text evidence="2">The sequence shown here is derived from an EMBL/GenBank/DDBJ whole genome shotgun (WGS) entry which is preliminary data.</text>
</comment>
<evidence type="ECO:0000313" key="3">
    <source>
        <dbReference type="Proteomes" id="UP000606720"/>
    </source>
</evidence>
<name>A0A923LR03_9FIRM</name>